<keyword evidence="1" id="KW-1133">Transmembrane helix</keyword>
<reference evidence="2 3" key="1">
    <citation type="journal article" date="2014" name="Genome Announc.">
        <title>Draft Genome Sequence of Lutibaculum baratangense Strain AMV1T, Isolated from a Mud Volcano in Andamans, India.</title>
        <authorList>
            <person name="Singh A."/>
            <person name="Sreenivas A."/>
            <person name="Sathyanarayana Reddy G."/>
            <person name="Pinnaka A.K."/>
            <person name="Shivaji S."/>
        </authorList>
    </citation>
    <scope>NUCLEOTIDE SEQUENCE [LARGE SCALE GENOMIC DNA]</scope>
    <source>
        <strain evidence="2 3">AMV1</strain>
    </source>
</reference>
<keyword evidence="3" id="KW-1185">Reference proteome</keyword>
<sequence length="106" mass="11468">MALVLAPASVALVFWILFALTYNAVTLSYAHVARSQPLDYVGRSNTLMNTVVILVTFALQYGLGLFLSWARDHMASNAYTVAFAVLVALQVGALAWCCLRGRSGRG</sequence>
<dbReference type="Proteomes" id="UP000017819">
    <property type="component" value="Unassembled WGS sequence"/>
</dbReference>
<name>V4RNW8_9HYPH</name>
<feature type="transmembrane region" description="Helical" evidence="1">
    <location>
        <begin position="79"/>
        <end position="99"/>
    </location>
</feature>
<feature type="transmembrane region" description="Helical" evidence="1">
    <location>
        <begin position="46"/>
        <end position="67"/>
    </location>
</feature>
<gene>
    <name evidence="2" type="ORF">N177_0728</name>
</gene>
<evidence type="ECO:0000256" key="1">
    <source>
        <dbReference type="SAM" id="Phobius"/>
    </source>
</evidence>
<dbReference type="AlphaFoldDB" id="V4RNW8"/>
<protein>
    <submittedName>
        <fullName evidence="2">Uncharacterized protein</fullName>
    </submittedName>
</protein>
<accession>V4RNW8</accession>
<evidence type="ECO:0000313" key="2">
    <source>
        <dbReference type="EMBL" id="ESR26944.1"/>
    </source>
</evidence>
<feature type="transmembrane region" description="Helical" evidence="1">
    <location>
        <begin position="6"/>
        <end position="25"/>
    </location>
</feature>
<proteinExistence type="predicted"/>
<organism evidence="2 3">
    <name type="scientific">Lutibaculum baratangense AMV1</name>
    <dbReference type="NCBI Taxonomy" id="631454"/>
    <lineage>
        <taxon>Bacteria</taxon>
        <taxon>Pseudomonadati</taxon>
        <taxon>Pseudomonadota</taxon>
        <taxon>Alphaproteobacteria</taxon>
        <taxon>Hyphomicrobiales</taxon>
        <taxon>Tepidamorphaceae</taxon>
        <taxon>Lutibaculum</taxon>
    </lineage>
</organism>
<comment type="caution">
    <text evidence="2">The sequence shown here is derived from an EMBL/GenBank/DDBJ whole genome shotgun (WGS) entry which is preliminary data.</text>
</comment>
<evidence type="ECO:0000313" key="3">
    <source>
        <dbReference type="Proteomes" id="UP000017819"/>
    </source>
</evidence>
<keyword evidence="1" id="KW-0472">Membrane</keyword>
<keyword evidence="1" id="KW-0812">Transmembrane</keyword>
<dbReference type="EMBL" id="AWXZ01000013">
    <property type="protein sequence ID" value="ESR26944.1"/>
    <property type="molecule type" value="Genomic_DNA"/>
</dbReference>